<dbReference type="EMBL" id="ML122255">
    <property type="protein sequence ID" value="RPD63680.1"/>
    <property type="molecule type" value="Genomic_DNA"/>
</dbReference>
<dbReference type="Proteomes" id="UP000313359">
    <property type="component" value="Unassembled WGS sequence"/>
</dbReference>
<evidence type="ECO:0000313" key="2">
    <source>
        <dbReference type="Proteomes" id="UP000313359"/>
    </source>
</evidence>
<proteinExistence type="predicted"/>
<protein>
    <submittedName>
        <fullName evidence="1">Uncharacterized protein</fullName>
    </submittedName>
</protein>
<sequence length="57" mass="6444">MCLILAQGPSFMHMHMLHLSGHNMVFFSAPPSATSLYSSYLLCSKIYVRLLRANIRS</sequence>
<organism evidence="1 2">
    <name type="scientific">Lentinus tigrinus ALCF2SS1-6</name>
    <dbReference type="NCBI Taxonomy" id="1328759"/>
    <lineage>
        <taxon>Eukaryota</taxon>
        <taxon>Fungi</taxon>
        <taxon>Dikarya</taxon>
        <taxon>Basidiomycota</taxon>
        <taxon>Agaricomycotina</taxon>
        <taxon>Agaricomycetes</taxon>
        <taxon>Polyporales</taxon>
        <taxon>Polyporaceae</taxon>
        <taxon>Lentinus</taxon>
    </lineage>
</organism>
<dbReference type="AlphaFoldDB" id="A0A5C2SJA7"/>
<name>A0A5C2SJA7_9APHY</name>
<keyword evidence="2" id="KW-1185">Reference proteome</keyword>
<accession>A0A5C2SJA7</accession>
<gene>
    <name evidence="1" type="ORF">L227DRAFT_572121</name>
</gene>
<evidence type="ECO:0000313" key="1">
    <source>
        <dbReference type="EMBL" id="RPD63680.1"/>
    </source>
</evidence>
<reference evidence="1" key="1">
    <citation type="journal article" date="2018" name="Genome Biol. Evol.">
        <title>Genomics and development of Lentinus tigrinus, a white-rot wood-decaying mushroom with dimorphic fruiting bodies.</title>
        <authorList>
            <person name="Wu B."/>
            <person name="Xu Z."/>
            <person name="Knudson A."/>
            <person name="Carlson A."/>
            <person name="Chen N."/>
            <person name="Kovaka S."/>
            <person name="LaButti K."/>
            <person name="Lipzen A."/>
            <person name="Pennachio C."/>
            <person name="Riley R."/>
            <person name="Schakwitz W."/>
            <person name="Umezawa K."/>
            <person name="Ohm R.A."/>
            <person name="Grigoriev I.V."/>
            <person name="Nagy L.G."/>
            <person name="Gibbons J."/>
            <person name="Hibbett D."/>
        </authorList>
    </citation>
    <scope>NUCLEOTIDE SEQUENCE [LARGE SCALE GENOMIC DNA]</scope>
    <source>
        <strain evidence="1">ALCF2SS1-6</strain>
    </source>
</reference>